<evidence type="ECO:0000256" key="4">
    <source>
        <dbReference type="ARBA" id="ARBA00022679"/>
    </source>
</evidence>
<dbReference type="SUPFAM" id="SSF53448">
    <property type="entry name" value="Nucleotide-diphospho-sugar transferases"/>
    <property type="match status" value="1"/>
</dbReference>
<comment type="similarity">
    <text evidence="9">Belongs to the glycosyltransferase 2 family. CrtQ subfamily.</text>
</comment>
<evidence type="ECO:0000256" key="6">
    <source>
        <dbReference type="ARBA" id="ARBA00023136"/>
    </source>
</evidence>
<feature type="domain" description="Glycosyltransferase 2-like" evidence="12">
    <location>
        <begin position="9"/>
        <end position="112"/>
    </location>
</feature>
<keyword evidence="11" id="KW-1133">Transmembrane helix</keyword>
<keyword evidence="4" id="KW-0808">Transferase</keyword>
<name>A0ABZ3IJU6_9FIRM</name>
<dbReference type="RefSeq" id="WP_211289665.1">
    <property type="nucleotide sequence ID" value="NZ_CP155573.1"/>
</dbReference>
<evidence type="ECO:0000256" key="5">
    <source>
        <dbReference type="ARBA" id="ARBA00022746"/>
    </source>
</evidence>
<comment type="subcellular location">
    <subcellularLocation>
        <location evidence="1">Cell membrane</location>
    </subcellularLocation>
</comment>
<evidence type="ECO:0000256" key="11">
    <source>
        <dbReference type="SAM" id="Phobius"/>
    </source>
</evidence>
<evidence type="ECO:0000256" key="7">
    <source>
        <dbReference type="ARBA" id="ARBA00037281"/>
    </source>
</evidence>
<evidence type="ECO:0000313" key="14">
    <source>
        <dbReference type="Proteomes" id="UP000216752"/>
    </source>
</evidence>
<dbReference type="Pfam" id="PF00535">
    <property type="entry name" value="Glycos_transf_2"/>
    <property type="match status" value="1"/>
</dbReference>
<evidence type="ECO:0000313" key="13">
    <source>
        <dbReference type="EMBL" id="XFO65678.1"/>
    </source>
</evidence>
<evidence type="ECO:0000256" key="3">
    <source>
        <dbReference type="ARBA" id="ARBA00022676"/>
    </source>
</evidence>
<keyword evidence="5" id="KW-0125">Carotenoid biosynthesis</keyword>
<sequence length="243" mass="27867">MIERNVKFSIVIPAYNEKKYIPRCLDSIVAASTPYKNQVEIIVVLNRCTDRTEEIALSYNCIIVKEDTKNLSKIRNAGAKIARGEILITIDADSWMADNMLNEIEKQLITGKYIGGGVAMQFERVSLGIIASALVLFIPLLIKHGLISGGLFWCFKKDFDVINGFDDNVRIAEDVDFALRLREWGKKCGKTFKTITKPRLMTSCRKFDIFGDWLYVKKPKLVLDYLNLKKQKHADEIYYDIKR</sequence>
<accession>A0ABZ3IJU6</accession>
<evidence type="ECO:0000256" key="9">
    <source>
        <dbReference type="ARBA" id="ARBA00038120"/>
    </source>
</evidence>
<keyword evidence="11" id="KW-0812">Transmembrane</keyword>
<keyword evidence="6 11" id="KW-0472">Membrane</keyword>
<organism evidence="13 14">
    <name type="scientific">Sporomusa silvacetica DSM 10669</name>
    <dbReference type="NCBI Taxonomy" id="1123289"/>
    <lineage>
        <taxon>Bacteria</taxon>
        <taxon>Bacillati</taxon>
        <taxon>Bacillota</taxon>
        <taxon>Negativicutes</taxon>
        <taxon>Selenomonadales</taxon>
        <taxon>Sporomusaceae</taxon>
        <taxon>Sporomusa</taxon>
    </lineage>
</organism>
<dbReference type="Gene3D" id="3.90.550.10">
    <property type="entry name" value="Spore Coat Polysaccharide Biosynthesis Protein SpsA, Chain A"/>
    <property type="match status" value="1"/>
</dbReference>
<evidence type="ECO:0000256" key="10">
    <source>
        <dbReference type="ARBA" id="ARBA00040345"/>
    </source>
</evidence>
<proteinExistence type="inferred from homology"/>
<keyword evidence="3" id="KW-0328">Glycosyltransferase</keyword>
<dbReference type="EMBL" id="CP155573">
    <property type="protein sequence ID" value="XFO65678.1"/>
    <property type="molecule type" value="Genomic_DNA"/>
</dbReference>
<reference evidence="13" key="1">
    <citation type="submission" date="2024-05" db="EMBL/GenBank/DDBJ databases">
        <title>Isolation and characterization of Sporomusa carbonis sp. nov., a carboxydotrophic hydrogenogen in the genus of Sporomusa isolated from a charcoal burning pile.</title>
        <authorList>
            <person name="Boeer T."/>
            <person name="Rosenbaum F."/>
            <person name="Eysell L."/>
            <person name="Mueller V."/>
            <person name="Daniel R."/>
            <person name="Poehlein A."/>
        </authorList>
    </citation>
    <scope>NUCLEOTIDE SEQUENCE [LARGE SCALE GENOMIC DNA]</scope>
    <source>
        <strain evidence="13">DSM 10669</strain>
    </source>
</reference>
<dbReference type="PANTHER" id="PTHR43646:SF2">
    <property type="entry name" value="GLYCOSYLTRANSFERASE 2-LIKE DOMAIN-CONTAINING PROTEIN"/>
    <property type="match status" value="1"/>
</dbReference>
<comment type="function">
    <text evidence="7">Catalyzes the glycosylation of 4,4'-diaponeurosporenoate, i.e. the esterification of glucose at the C1'' position with the carboxyl group of 4,4'-diaponeurosporenic acid, to form glycosyl-4,4'-diaponeurosporenoate. This is a step in the biosynthesis of staphyloxanthin, an orange pigment present in most staphylococci strains.</text>
</comment>
<keyword evidence="14" id="KW-1185">Reference proteome</keyword>
<evidence type="ECO:0000256" key="2">
    <source>
        <dbReference type="ARBA" id="ARBA00022475"/>
    </source>
</evidence>
<dbReference type="InterPro" id="IPR029044">
    <property type="entry name" value="Nucleotide-diphossugar_trans"/>
</dbReference>
<feature type="transmembrane region" description="Helical" evidence="11">
    <location>
        <begin position="129"/>
        <end position="153"/>
    </location>
</feature>
<comment type="pathway">
    <text evidence="8">Carotenoid biosynthesis; staphyloxanthin biosynthesis; staphyloxanthin from farnesyl diphosphate: step 4/5.</text>
</comment>
<gene>
    <name evidence="13" type="ORF">SPSIL_018180</name>
</gene>
<dbReference type="InterPro" id="IPR001173">
    <property type="entry name" value="Glyco_trans_2-like"/>
</dbReference>
<dbReference type="Proteomes" id="UP000216752">
    <property type="component" value="Chromosome"/>
</dbReference>
<evidence type="ECO:0000256" key="1">
    <source>
        <dbReference type="ARBA" id="ARBA00004236"/>
    </source>
</evidence>
<evidence type="ECO:0000259" key="12">
    <source>
        <dbReference type="Pfam" id="PF00535"/>
    </source>
</evidence>
<protein>
    <recommendedName>
        <fullName evidence="10">4,4'-diaponeurosporenoate glycosyltransferase</fullName>
    </recommendedName>
</protein>
<keyword evidence="2" id="KW-1003">Cell membrane</keyword>
<evidence type="ECO:0000256" key="8">
    <source>
        <dbReference type="ARBA" id="ARBA00037904"/>
    </source>
</evidence>
<dbReference type="PANTHER" id="PTHR43646">
    <property type="entry name" value="GLYCOSYLTRANSFERASE"/>
    <property type="match status" value="1"/>
</dbReference>